<gene>
    <name evidence="1" type="ORF">ACJIZ3_009054</name>
</gene>
<proteinExistence type="predicted"/>
<dbReference type="EMBL" id="JBJXBP010000004">
    <property type="protein sequence ID" value="KAL3834318.1"/>
    <property type="molecule type" value="Genomic_DNA"/>
</dbReference>
<organism evidence="1 2">
    <name type="scientific">Penstemon smallii</name>
    <dbReference type="NCBI Taxonomy" id="265156"/>
    <lineage>
        <taxon>Eukaryota</taxon>
        <taxon>Viridiplantae</taxon>
        <taxon>Streptophyta</taxon>
        <taxon>Embryophyta</taxon>
        <taxon>Tracheophyta</taxon>
        <taxon>Spermatophyta</taxon>
        <taxon>Magnoliopsida</taxon>
        <taxon>eudicotyledons</taxon>
        <taxon>Gunneridae</taxon>
        <taxon>Pentapetalae</taxon>
        <taxon>asterids</taxon>
        <taxon>lamiids</taxon>
        <taxon>Lamiales</taxon>
        <taxon>Plantaginaceae</taxon>
        <taxon>Cheloneae</taxon>
        <taxon>Penstemon</taxon>
    </lineage>
</organism>
<sequence>MMVQLMQEALIEVGGQDYDYWQLELQ</sequence>
<accession>A0ABD3TDP8</accession>
<dbReference type="AlphaFoldDB" id="A0ABD3TDP8"/>
<name>A0ABD3TDP8_9LAMI</name>
<evidence type="ECO:0000313" key="1">
    <source>
        <dbReference type="EMBL" id="KAL3834318.1"/>
    </source>
</evidence>
<comment type="caution">
    <text evidence="1">The sequence shown here is derived from an EMBL/GenBank/DDBJ whole genome shotgun (WGS) entry which is preliminary data.</text>
</comment>
<evidence type="ECO:0000313" key="2">
    <source>
        <dbReference type="Proteomes" id="UP001634393"/>
    </source>
</evidence>
<keyword evidence="2" id="KW-1185">Reference proteome</keyword>
<reference evidence="1 2" key="1">
    <citation type="submission" date="2024-12" db="EMBL/GenBank/DDBJ databases">
        <title>The unique morphological basis and parallel evolutionary history of personate flowers in Penstemon.</title>
        <authorList>
            <person name="Depatie T.H."/>
            <person name="Wessinger C.A."/>
        </authorList>
    </citation>
    <scope>NUCLEOTIDE SEQUENCE [LARGE SCALE GENOMIC DNA]</scope>
    <source>
        <strain evidence="1">WTNN_2</strain>
        <tissue evidence="1">Leaf</tissue>
    </source>
</reference>
<protein>
    <submittedName>
        <fullName evidence="1">Uncharacterized protein</fullName>
    </submittedName>
</protein>
<dbReference type="Proteomes" id="UP001634393">
    <property type="component" value="Unassembled WGS sequence"/>
</dbReference>